<dbReference type="GO" id="GO:0008652">
    <property type="term" value="P:amino acid biosynthetic process"/>
    <property type="evidence" value="ECO:0007669"/>
    <property type="project" value="UniProtKB-UniRule"/>
</dbReference>
<dbReference type="Pfam" id="PF07736">
    <property type="entry name" value="CM_1"/>
    <property type="match status" value="1"/>
</dbReference>
<keyword evidence="3" id="KW-0413">Isomerase</keyword>
<evidence type="ECO:0000313" key="4">
    <source>
        <dbReference type="EMBL" id="KIZ17807.1"/>
    </source>
</evidence>
<comment type="caution">
    <text evidence="4">The sequence shown here is derived from an EMBL/GenBank/DDBJ whole genome shotgun (WGS) entry which is preliminary data.</text>
</comment>
<protein>
    <recommendedName>
        <fullName evidence="1 3">chorismate mutase</fullName>
        <ecNumber evidence="1 3">5.4.99.5</ecNumber>
    </recommendedName>
</protein>
<name>A0A0D7CQY2_9ACTN</name>
<evidence type="ECO:0000256" key="3">
    <source>
        <dbReference type="PROSITE-ProRule" id="PRU00514"/>
    </source>
</evidence>
<dbReference type="CDD" id="cd02185">
    <property type="entry name" value="AroH"/>
    <property type="match status" value="1"/>
</dbReference>
<dbReference type="GO" id="GO:0009073">
    <property type="term" value="P:aromatic amino acid family biosynthetic process"/>
    <property type="evidence" value="ECO:0007669"/>
    <property type="project" value="UniProtKB-UniRule"/>
</dbReference>
<feature type="binding site" evidence="2">
    <location>
        <position position="107"/>
    </location>
    <ligand>
        <name>prephenate</name>
        <dbReference type="ChEBI" id="CHEBI:29934"/>
    </ligand>
</feature>
<dbReference type="NCBIfam" id="TIGR01796">
    <property type="entry name" value="CM_mono_aroH"/>
    <property type="match status" value="1"/>
</dbReference>
<dbReference type="PROSITE" id="PS51167">
    <property type="entry name" value="CHORISMATE_MUT_1"/>
    <property type="match status" value="1"/>
</dbReference>
<dbReference type="AlphaFoldDB" id="A0A0D7CQY2"/>
<evidence type="ECO:0000256" key="2">
    <source>
        <dbReference type="PIRSR" id="PIRSR005965-1"/>
    </source>
</evidence>
<dbReference type="PANTHER" id="PTHR21164">
    <property type="entry name" value="CHORISMATE MUTASE"/>
    <property type="match status" value="1"/>
</dbReference>
<dbReference type="Proteomes" id="UP000032458">
    <property type="component" value="Unassembled WGS sequence"/>
</dbReference>
<keyword evidence="5" id="KW-1185">Reference proteome</keyword>
<evidence type="ECO:0000313" key="5">
    <source>
        <dbReference type="Proteomes" id="UP000032458"/>
    </source>
</evidence>
<feature type="binding site" evidence="2">
    <location>
        <position position="89"/>
    </location>
    <ligand>
        <name>prephenate</name>
        <dbReference type="ChEBI" id="CHEBI:29934"/>
    </ligand>
</feature>
<dbReference type="RefSeq" id="WP_030067851.1">
    <property type="nucleotide sequence ID" value="NZ_JRKI01000017.1"/>
</dbReference>
<comment type="catalytic activity">
    <reaction evidence="3">
        <text>chorismate = prephenate</text>
        <dbReference type="Rhea" id="RHEA:13897"/>
        <dbReference type="ChEBI" id="CHEBI:29748"/>
        <dbReference type="ChEBI" id="CHEBI:29934"/>
        <dbReference type="EC" id="5.4.99.5"/>
    </reaction>
</comment>
<proteinExistence type="predicted"/>
<dbReference type="PANTHER" id="PTHR21164:SF0">
    <property type="entry name" value="CHORISMATE MUTASE AROH"/>
    <property type="match status" value="1"/>
</dbReference>
<keyword evidence="2 3" id="KW-0028">Amino-acid biosynthesis</keyword>
<evidence type="ECO:0000256" key="1">
    <source>
        <dbReference type="NCBIfam" id="TIGR01796"/>
    </source>
</evidence>
<gene>
    <name evidence="4" type="ORF">SNA_12525</name>
</gene>
<organism evidence="4 5">
    <name type="scientific">Streptomyces natalensis ATCC 27448</name>
    <dbReference type="NCBI Taxonomy" id="1240678"/>
    <lineage>
        <taxon>Bacteria</taxon>
        <taxon>Bacillati</taxon>
        <taxon>Actinomycetota</taxon>
        <taxon>Actinomycetes</taxon>
        <taxon>Kitasatosporales</taxon>
        <taxon>Streptomycetaceae</taxon>
        <taxon>Streptomyces</taxon>
    </lineage>
</organism>
<dbReference type="InterPro" id="IPR035959">
    <property type="entry name" value="RutC-like_sf"/>
</dbReference>
<accession>A0A0D7CQY2</accession>
<feature type="binding site" evidence="2">
    <location>
        <position position="7"/>
    </location>
    <ligand>
        <name>prephenate</name>
        <dbReference type="ChEBI" id="CHEBI:29934"/>
    </ligand>
</feature>
<keyword evidence="2 3" id="KW-0057">Aromatic amino acid biosynthesis</keyword>
<dbReference type="PIRSF" id="PIRSF005965">
    <property type="entry name" value="Chor_mut_AroH"/>
    <property type="match status" value="1"/>
</dbReference>
<dbReference type="PATRIC" id="fig|1240678.4.peg.2635"/>
<dbReference type="EMBL" id="JRKI01000017">
    <property type="protein sequence ID" value="KIZ17807.1"/>
    <property type="molecule type" value="Genomic_DNA"/>
</dbReference>
<reference evidence="4 5" key="1">
    <citation type="submission" date="2014-09" db="EMBL/GenBank/DDBJ databases">
        <title>Draft genome sequence of Streptomyces natalensis ATCC 27448, producer of the antifungal pimaricin.</title>
        <authorList>
            <person name="Mendes M.V."/>
            <person name="Beites T."/>
            <person name="Pires S."/>
            <person name="Santos C.L."/>
            <person name="Moradas-Ferreira P."/>
        </authorList>
    </citation>
    <scope>NUCLEOTIDE SEQUENCE [LARGE SCALE GENOMIC DNA]</scope>
    <source>
        <strain evidence="4 5">ATCC 27448</strain>
    </source>
</reference>
<sequence length="120" mass="12937">MAVRAVRGAVQLERDDAQHMREQVAELLLAILERNDLVPEDLISMWFTATPDLHSDFPAAAARSIGITDVPLLCAQELEVAGAMERVVRVLAHVETGLSKAGVAHVYLGAAAALRKDIAQ</sequence>
<dbReference type="Gene3D" id="3.30.1330.40">
    <property type="entry name" value="RutC-like"/>
    <property type="match status" value="1"/>
</dbReference>
<dbReference type="GO" id="GO:0046417">
    <property type="term" value="P:chorismate metabolic process"/>
    <property type="evidence" value="ECO:0007669"/>
    <property type="project" value="TreeGrafter"/>
</dbReference>
<dbReference type="GO" id="GO:0004106">
    <property type="term" value="F:chorismate mutase activity"/>
    <property type="evidence" value="ECO:0007669"/>
    <property type="project" value="UniProtKB-UniRule"/>
</dbReference>
<dbReference type="EC" id="5.4.99.5" evidence="1 3"/>
<dbReference type="SUPFAM" id="SSF55298">
    <property type="entry name" value="YjgF-like"/>
    <property type="match status" value="1"/>
</dbReference>
<dbReference type="InterPro" id="IPR008243">
    <property type="entry name" value="Chorismate_mutase_AroH"/>
</dbReference>